<reference evidence="1 2" key="1">
    <citation type="submission" date="2021-06" db="EMBL/GenBank/DDBJ databases">
        <title>Caerostris darwini draft genome.</title>
        <authorList>
            <person name="Kono N."/>
            <person name="Arakawa K."/>
        </authorList>
    </citation>
    <scope>NUCLEOTIDE SEQUENCE [LARGE SCALE GENOMIC DNA]</scope>
</reference>
<dbReference type="GO" id="GO:0003887">
    <property type="term" value="F:DNA-directed DNA polymerase activity"/>
    <property type="evidence" value="ECO:0007669"/>
    <property type="project" value="UniProtKB-KW"/>
</dbReference>
<dbReference type="AlphaFoldDB" id="A0AAV4USV8"/>
<protein>
    <submittedName>
        <fullName evidence="1">DNA-directed DNA polymerase</fullName>
    </submittedName>
</protein>
<dbReference type="PANTHER" id="PTHR33568:SF3">
    <property type="entry name" value="DNA-DIRECTED DNA POLYMERASE"/>
    <property type="match status" value="1"/>
</dbReference>
<sequence>MPGKIDVSPCHTCTENMQQTACTHSNEERSLIGTWLKNIYLPSEEVETITCQSSKDQDTSTNIFIAAFSTAWARLKLYQEMDKLDENVLYHDKDGITYASDGKNDLPPDNSLEEFTNELEGDEITTITGKTLYFSP</sequence>
<comment type="caution">
    <text evidence="1">The sequence shown here is derived from an EMBL/GenBank/DDBJ whole genome shotgun (WGS) entry which is preliminary data.</text>
</comment>
<name>A0AAV4USV8_9ARAC</name>
<keyword evidence="2" id="KW-1185">Reference proteome</keyword>
<gene>
    <name evidence="1" type="primary">AVEN_91282_1</name>
    <name evidence="1" type="ORF">CDAR_381161</name>
</gene>
<keyword evidence="1" id="KW-0548">Nucleotidyltransferase</keyword>
<dbReference type="SUPFAM" id="SSF56672">
    <property type="entry name" value="DNA/RNA polymerases"/>
    <property type="match status" value="1"/>
</dbReference>
<keyword evidence="1" id="KW-0808">Transferase</keyword>
<dbReference type="EMBL" id="BPLQ01011901">
    <property type="protein sequence ID" value="GIY61000.1"/>
    <property type="molecule type" value="Genomic_DNA"/>
</dbReference>
<evidence type="ECO:0000313" key="2">
    <source>
        <dbReference type="Proteomes" id="UP001054837"/>
    </source>
</evidence>
<keyword evidence="1" id="KW-0239">DNA-directed DNA polymerase</keyword>
<dbReference type="PANTHER" id="PTHR33568">
    <property type="entry name" value="DNA POLYMERASE"/>
    <property type="match status" value="1"/>
</dbReference>
<dbReference type="InterPro" id="IPR023211">
    <property type="entry name" value="DNA_pol_palm_dom_sf"/>
</dbReference>
<dbReference type="Gene3D" id="3.90.1600.10">
    <property type="entry name" value="Palm domain of DNA polymerase"/>
    <property type="match status" value="1"/>
</dbReference>
<dbReference type="Proteomes" id="UP001054837">
    <property type="component" value="Unassembled WGS sequence"/>
</dbReference>
<evidence type="ECO:0000313" key="1">
    <source>
        <dbReference type="EMBL" id="GIY61000.1"/>
    </source>
</evidence>
<organism evidence="1 2">
    <name type="scientific">Caerostris darwini</name>
    <dbReference type="NCBI Taxonomy" id="1538125"/>
    <lineage>
        <taxon>Eukaryota</taxon>
        <taxon>Metazoa</taxon>
        <taxon>Ecdysozoa</taxon>
        <taxon>Arthropoda</taxon>
        <taxon>Chelicerata</taxon>
        <taxon>Arachnida</taxon>
        <taxon>Araneae</taxon>
        <taxon>Araneomorphae</taxon>
        <taxon>Entelegynae</taxon>
        <taxon>Araneoidea</taxon>
        <taxon>Araneidae</taxon>
        <taxon>Caerostris</taxon>
    </lineage>
</organism>
<accession>A0AAV4USV8</accession>
<dbReference type="InterPro" id="IPR043502">
    <property type="entry name" value="DNA/RNA_pol_sf"/>
</dbReference>
<proteinExistence type="predicted"/>